<proteinExistence type="inferred from homology"/>
<dbReference type="CDD" id="cd08414">
    <property type="entry name" value="PBP2_LTTR_aromatics_like"/>
    <property type="match status" value="1"/>
</dbReference>
<sequence length="296" mass="32975">MELRHLRCFVVLAEELHFTRAAERLHIEQPPLSRAIKELEDELGVTLFDRDRRGTRLTVAGAAFLQDTRRLFTVLEQARENARAIAAGLRGSLRIAISDGAMDPRLSAFLARCRAEEPEVEIRLSEVPLTEQIRGLRSGDFTIGFAHAADVGEGIVAEPIWRDPIVIAVPARHSLLAHKQVPLNELQGHPLVLCDKLACEGYCRELNRLLQVLEHRLNVVEEVSSLDMMLTLVGAGYGIGFMTATKIPISQRPDVVIRPLAQDTAVITTYLLRPESSNSSVSLDRFIERLRGPPDD</sequence>
<reference evidence="5 6" key="1">
    <citation type="submission" date="2017-05" db="EMBL/GenBank/DDBJ databases">
        <authorList>
            <person name="Song R."/>
            <person name="Chenine A.L."/>
            <person name="Ruprecht R.M."/>
        </authorList>
    </citation>
    <scope>NUCLEOTIDE SEQUENCE [LARGE SCALE GENOMIC DNA]</scope>
    <source>
        <strain evidence="5 6">S567_C10_BS</strain>
    </source>
</reference>
<keyword evidence="3" id="KW-0238">DNA-binding</keyword>
<dbReference type="AlphaFoldDB" id="A0A0A8RP79"/>
<evidence type="ECO:0000256" key="1">
    <source>
        <dbReference type="ARBA" id="ARBA00009437"/>
    </source>
</evidence>
<evidence type="ECO:0000256" key="3">
    <source>
        <dbReference type="ARBA" id="ARBA00023125"/>
    </source>
</evidence>
<evidence type="ECO:0000256" key="2">
    <source>
        <dbReference type="ARBA" id="ARBA00023015"/>
    </source>
</evidence>
<protein>
    <submittedName>
        <fullName evidence="5">LysR family transcriptional regulator</fullName>
    </submittedName>
</protein>
<dbReference type="SUPFAM" id="SSF46785">
    <property type="entry name" value="Winged helix' DNA-binding domain"/>
    <property type="match status" value="1"/>
</dbReference>
<dbReference type="RefSeq" id="WP_003097524.1">
    <property type="nucleotide sequence ID" value="NZ_AP014839.1"/>
</dbReference>
<dbReference type="SMR" id="A0A0A8RP79"/>
<evidence type="ECO:0000313" key="6">
    <source>
        <dbReference type="Proteomes" id="UP000194857"/>
    </source>
</evidence>
<gene>
    <name evidence="5" type="ORF">CAZ10_14500</name>
</gene>
<dbReference type="PRINTS" id="PR00039">
    <property type="entry name" value="HTHLYSR"/>
</dbReference>
<dbReference type="GO" id="GO:0003700">
    <property type="term" value="F:DNA-binding transcription factor activity"/>
    <property type="evidence" value="ECO:0007669"/>
    <property type="project" value="InterPro"/>
</dbReference>
<dbReference type="PROSITE" id="PS50931">
    <property type="entry name" value="HTH_LYSR"/>
    <property type="match status" value="1"/>
</dbReference>
<name>A0A0A8RP79_PSEAI</name>
<dbReference type="Gene3D" id="3.40.190.10">
    <property type="entry name" value="Periplasmic binding protein-like II"/>
    <property type="match status" value="2"/>
</dbReference>
<dbReference type="GeneID" id="94693724"/>
<dbReference type="InterPro" id="IPR000847">
    <property type="entry name" value="LysR_HTH_N"/>
</dbReference>
<dbReference type="GO" id="GO:0003677">
    <property type="term" value="F:DNA binding"/>
    <property type="evidence" value="ECO:0007669"/>
    <property type="project" value="UniProtKB-KW"/>
</dbReference>
<dbReference type="PANTHER" id="PTHR30346">
    <property type="entry name" value="TRANSCRIPTIONAL DUAL REGULATOR HCAR-RELATED"/>
    <property type="match status" value="1"/>
</dbReference>
<dbReference type="FunFam" id="1.10.10.10:FF:000001">
    <property type="entry name" value="LysR family transcriptional regulator"/>
    <property type="match status" value="1"/>
</dbReference>
<dbReference type="Gene3D" id="1.10.10.10">
    <property type="entry name" value="Winged helix-like DNA-binding domain superfamily/Winged helix DNA-binding domain"/>
    <property type="match status" value="1"/>
</dbReference>
<dbReference type="Proteomes" id="UP000194857">
    <property type="component" value="Unassembled WGS sequence"/>
</dbReference>
<keyword evidence="4" id="KW-0804">Transcription</keyword>
<dbReference type="InterPro" id="IPR036388">
    <property type="entry name" value="WH-like_DNA-bd_sf"/>
</dbReference>
<dbReference type="PANTHER" id="PTHR30346:SF0">
    <property type="entry name" value="HCA OPERON TRANSCRIPTIONAL ACTIVATOR HCAR"/>
    <property type="match status" value="1"/>
</dbReference>
<evidence type="ECO:0000256" key="4">
    <source>
        <dbReference type="ARBA" id="ARBA00023163"/>
    </source>
</evidence>
<dbReference type="InterPro" id="IPR036390">
    <property type="entry name" value="WH_DNA-bd_sf"/>
</dbReference>
<evidence type="ECO:0000313" key="5">
    <source>
        <dbReference type="EMBL" id="OTI61894.1"/>
    </source>
</evidence>
<organism evidence="5 6">
    <name type="scientific">Pseudomonas aeruginosa</name>
    <dbReference type="NCBI Taxonomy" id="287"/>
    <lineage>
        <taxon>Bacteria</taxon>
        <taxon>Pseudomonadati</taxon>
        <taxon>Pseudomonadota</taxon>
        <taxon>Gammaproteobacteria</taxon>
        <taxon>Pseudomonadales</taxon>
        <taxon>Pseudomonadaceae</taxon>
        <taxon>Pseudomonas</taxon>
    </lineage>
</organism>
<comment type="similarity">
    <text evidence="1">Belongs to the LysR transcriptional regulatory family.</text>
</comment>
<dbReference type="GO" id="GO:0032993">
    <property type="term" value="C:protein-DNA complex"/>
    <property type="evidence" value="ECO:0007669"/>
    <property type="project" value="TreeGrafter"/>
</dbReference>
<dbReference type="eggNOG" id="COG0583">
    <property type="taxonomic scope" value="Bacteria"/>
</dbReference>
<dbReference type="Pfam" id="PF00126">
    <property type="entry name" value="HTH_1"/>
    <property type="match status" value="1"/>
</dbReference>
<keyword evidence="2" id="KW-0805">Transcription regulation</keyword>
<dbReference type="SUPFAM" id="SSF53850">
    <property type="entry name" value="Periplasmic binding protein-like II"/>
    <property type="match status" value="1"/>
</dbReference>
<dbReference type="Pfam" id="PF03466">
    <property type="entry name" value="LysR_substrate"/>
    <property type="match status" value="1"/>
</dbReference>
<dbReference type="EMBL" id="NFFZ01000006">
    <property type="protein sequence ID" value="OTI61894.1"/>
    <property type="molecule type" value="Genomic_DNA"/>
</dbReference>
<comment type="caution">
    <text evidence="5">The sequence shown here is derived from an EMBL/GenBank/DDBJ whole genome shotgun (WGS) entry which is preliminary data.</text>
</comment>
<dbReference type="InterPro" id="IPR005119">
    <property type="entry name" value="LysR_subst-bd"/>
</dbReference>
<accession>A0A0A8RP79</accession>